<dbReference type="Pfam" id="PF00300">
    <property type="entry name" value="His_Phos_1"/>
    <property type="match status" value="1"/>
</dbReference>
<dbReference type="InterPro" id="IPR029033">
    <property type="entry name" value="His_PPase_superfam"/>
</dbReference>
<evidence type="ECO:0000313" key="3">
    <source>
        <dbReference type="EMBL" id="MDI5971083.1"/>
    </source>
</evidence>
<gene>
    <name evidence="3" type="ORF">POF50_017320</name>
</gene>
<comment type="caution">
    <text evidence="3">The sequence shown here is derived from an EMBL/GenBank/DDBJ whole genome shotgun (WGS) entry which is preliminary data.</text>
</comment>
<dbReference type="InterPro" id="IPR050275">
    <property type="entry name" value="PGM_Phosphatase"/>
</dbReference>
<dbReference type="PANTHER" id="PTHR48100:SF1">
    <property type="entry name" value="HISTIDINE PHOSPHATASE FAMILY PROTEIN-RELATED"/>
    <property type="match status" value="1"/>
</dbReference>
<keyword evidence="3" id="KW-0378">Hydrolase</keyword>
<dbReference type="Gene3D" id="3.40.50.1240">
    <property type="entry name" value="Phosphoglycerate mutase-like"/>
    <property type="match status" value="1"/>
</dbReference>
<dbReference type="SMART" id="SM00855">
    <property type="entry name" value="PGAM"/>
    <property type="match status" value="1"/>
</dbReference>
<sequence>MIITEFVLVRHGQARCNVEGVVGGPRTCTGLTDLGRAQVQAAADRLAIEHAVAPFTALYTGPRLRLVETGDILSAALRLTTSVAAGLDGPVHGDADGRPWHEVKTAADGGPHAHPDQPWARGSDTWNGYLQRAGGFLRDLIREHEGGRLVVAAHGETILALHTLLLALRPGLQAGFTVDHGSITRWQHHLNRLGQRRWLLDRHNDTAHLDNLPKRGCGG</sequence>
<dbReference type="GO" id="GO:0005737">
    <property type="term" value="C:cytoplasm"/>
    <property type="evidence" value="ECO:0007669"/>
    <property type="project" value="TreeGrafter"/>
</dbReference>
<keyword evidence="1" id="KW-0324">Glycolysis</keyword>
<dbReference type="EC" id="3.1.3.-" evidence="3"/>
<keyword evidence="2" id="KW-0413">Isomerase</keyword>
<dbReference type="InterPro" id="IPR001345">
    <property type="entry name" value="PG/BPGM_mutase_AS"/>
</dbReference>
<evidence type="ECO:0000256" key="2">
    <source>
        <dbReference type="ARBA" id="ARBA00023235"/>
    </source>
</evidence>
<dbReference type="PANTHER" id="PTHR48100">
    <property type="entry name" value="BROAD-SPECIFICITY PHOSPHATASE YOR283W-RELATED"/>
    <property type="match status" value="1"/>
</dbReference>
<dbReference type="RefSeq" id="WP_271313326.1">
    <property type="nucleotide sequence ID" value="NZ_JABXJJ020000020.1"/>
</dbReference>
<dbReference type="PROSITE" id="PS00175">
    <property type="entry name" value="PG_MUTASE"/>
    <property type="match status" value="1"/>
</dbReference>
<dbReference type="InterPro" id="IPR013078">
    <property type="entry name" value="His_Pase_superF_clade-1"/>
</dbReference>
<protein>
    <submittedName>
        <fullName evidence="3">Histidine phosphatase family protein</fullName>
        <ecNumber evidence="3">3.1.3.-</ecNumber>
    </submittedName>
</protein>
<name>A0AA90K9F2_9ACTN</name>
<dbReference type="CDD" id="cd07067">
    <property type="entry name" value="HP_PGM_like"/>
    <property type="match status" value="1"/>
</dbReference>
<dbReference type="AlphaFoldDB" id="A0AA90K9F2"/>
<dbReference type="EMBL" id="JABXJJ020000020">
    <property type="protein sequence ID" value="MDI5971083.1"/>
    <property type="molecule type" value="Genomic_DNA"/>
</dbReference>
<evidence type="ECO:0000256" key="1">
    <source>
        <dbReference type="ARBA" id="ARBA00023152"/>
    </source>
</evidence>
<organism evidence="3">
    <name type="scientific">Streptantibioticus silvisoli</name>
    <dbReference type="NCBI Taxonomy" id="2705255"/>
    <lineage>
        <taxon>Bacteria</taxon>
        <taxon>Bacillati</taxon>
        <taxon>Actinomycetota</taxon>
        <taxon>Actinomycetes</taxon>
        <taxon>Kitasatosporales</taxon>
        <taxon>Streptomycetaceae</taxon>
        <taxon>Streptantibioticus</taxon>
    </lineage>
</organism>
<accession>A0AA90K9F2</accession>
<reference evidence="3" key="1">
    <citation type="submission" date="2023-05" db="EMBL/GenBank/DDBJ databases">
        <title>Streptantibioticus silvisoli sp. nov., acidotolerant actinomycetes 1 from pine litter.</title>
        <authorList>
            <person name="Swiecimska M."/>
            <person name="Golinska P."/>
            <person name="Sangal V."/>
            <person name="Wachnowicz B."/>
            <person name="Goodfellow M."/>
        </authorList>
    </citation>
    <scope>NUCLEOTIDE SEQUENCE</scope>
    <source>
        <strain evidence="3">SL13</strain>
    </source>
</reference>
<proteinExistence type="predicted"/>
<dbReference type="GO" id="GO:0016791">
    <property type="term" value="F:phosphatase activity"/>
    <property type="evidence" value="ECO:0007669"/>
    <property type="project" value="TreeGrafter"/>
</dbReference>
<dbReference type="SUPFAM" id="SSF53254">
    <property type="entry name" value="Phosphoglycerate mutase-like"/>
    <property type="match status" value="1"/>
</dbReference>